<evidence type="ECO:0000259" key="13">
    <source>
        <dbReference type="Pfam" id="PF00593"/>
    </source>
</evidence>
<dbReference type="Pfam" id="PF07715">
    <property type="entry name" value="Plug"/>
    <property type="match status" value="1"/>
</dbReference>
<dbReference type="Pfam" id="PF00593">
    <property type="entry name" value="TonB_dep_Rec_b-barrel"/>
    <property type="match status" value="1"/>
</dbReference>
<dbReference type="Gene3D" id="2.60.40.1120">
    <property type="entry name" value="Carboxypeptidase-like, regulatory domain"/>
    <property type="match status" value="1"/>
</dbReference>
<evidence type="ECO:0000313" key="15">
    <source>
        <dbReference type="EMBL" id="MCL6218683.1"/>
    </source>
</evidence>
<dbReference type="Gene3D" id="2.40.170.20">
    <property type="entry name" value="TonB-dependent receptor, beta-barrel domain"/>
    <property type="match status" value="1"/>
</dbReference>
<keyword evidence="9 10" id="KW-0998">Cell outer membrane</keyword>
<evidence type="ECO:0000256" key="8">
    <source>
        <dbReference type="ARBA" id="ARBA00023170"/>
    </source>
</evidence>
<comment type="subcellular location">
    <subcellularLocation>
        <location evidence="1 10">Cell outer membrane</location>
        <topology evidence="1 10">Multi-pass membrane protein</topology>
    </subcellularLocation>
</comment>
<feature type="domain" description="TonB-dependent receptor plug" evidence="14">
    <location>
        <begin position="118"/>
        <end position="245"/>
    </location>
</feature>
<dbReference type="EMBL" id="JAKHSK010000012">
    <property type="protein sequence ID" value="MCL6218683.1"/>
    <property type="molecule type" value="Genomic_DNA"/>
</dbReference>
<evidence type="ECO:0000256" key="1">
    <source>
        <dbReference type="ARBA" id="ARBA00004571"/>
    </source>
</evidence>
<evidence type="ECO:0000256" key="2">
    <source>
        <dbReference type="ARBA" id="ARBA00022448"/>
    </source>
</evidence>
<evidence type="ECO:0000256" key="10">
    <source>
        <dbReference type="PROSITE-ProRule" id="PRU01360"/>
    </source>
</evidence>
<keyword evidence="8" id="KW-0675">Receptor</keyword>
<evidence type="ECO:0000259" key="14">
    <source>
        <dbReference type="Pfam" id="PF07715"/>
    </source>
</evidence>
<name>A0A9X1ZUH6_9FLAO</name>
<reference evidence="15" key="1">
    <citation type="submission" date="2022-01" db="EMBL/GenBank/DDBJ databases">
        <title>Genome sequencing of Zunongwangia sp. M21534 genome.</title>
        <authorList>
            <person name="Chen Y."/>
            <person name="Dong C."/>
            <person name="Shao Z."/>
        </authorList>
    </citation>
    <scope>NUCLEOTIDE SEQUENCE</scope>
    <source>
        <strain evidence="15">MCCC M21534</strain>
    </source>
</reference>
<dbReference type="Gene3D" id="2.170.130.10">
    <property type="entry name" value="TonB-dependent receptor, plug domain"/>
    <property type="match status" value="1"/>
</dbReference>
<keyword evidence="3 10" id="KW-1134">Transmembrane beta strand</keyword>
<dbReference type="PANTHER" id="PTHR30069">
    <property type="entry name" value="TONB-DEPENDENT OUTER MEMBRANE RECEPTOR"/>
    <property type="match status" value="1"/>
</dbReference>
<accession>A0A9X1ZUH6</accession>
<dbReference type="SUPFAM" id="SSF49464">
    <property type="entry name" value="Carboxypeptidase regulatory domain-like"/>
    <property type="match status" value="1"/>
</dbReference>
<comment type="caution">
    <text evidence="15">The sequence shown here is derived from an EMBL/GenBank/DDBJ whole genome shotgun (WGS) entry which is preliminary data.</text>
</comment>
<dbReference type="InterPro" id="IPR023996">
    <property type="entry name" value="TonB-dep_OMP_SusC/RagA"/>
</dbReference>
<evidence type="ECO:0000313" key="16">
    <source>
        <dbReference type="Proteomes" id="UP001139521"/>
    </source>
</evidence>
<keyword evidence="7 10" id="KW-0472">Membrane</keyword>
<evidence type="ECO:0000256" key="12">
    <source>
        <dbReference type="SAM" id="SignalP"/>
    </source>
</evidence>
<feature type="signal peptide" evidence="12">
    <location>
        <begin position="1"/>
        <end position="21"/>
    </location>
</feature>
<dbReference type="Proteomes" id="UP001139521">
    <property type="component" value="Unassembled WGS sequence"/>
</dbReference>
<dbReference type="InterPro" id="IPR000531">
    <property type="entry name" value="Beta-barrel_TonB"/>
</dbReference>
<dbReference type="AlphaFoldDB" id="A0A9X1ZUH6"/>
<dbReference type="NCBIfam" id="TIGR04056">
    <property type="entry name" value="OMP_RagA_SusC"/>
    <property type="match status" value="1"/>
</dbReference>
<feature type="chain" id="PRO_5040924803" evidence="12">
    <location>
        <begin position="22"/>
        <end position="1092"/>
    </location>
</feature>
<evidence type="ECO:0000256" key="3">
    <source>
        <dbReference type="ARBA" id="ARBA00022452"/>
    </source>
</evidence>
<keyword evidence="5 12" id="KW-0732">Signal</keyword>
<keyword evidence="4 10" id="KW-0812">Transmembrane</keyword>
<dbReference type="InterPro" id="IPR023997">
    <property type="entry name" value="TonB-dep_OMP_SusC/RagA_CS"/>
</dbReference>
<organism evidence="15 16">
    <name type="scientific">Zunongwangia pacifica</name>
    <dbReference type="NCBI Taxonomy" id="2911062"/>
    <lineage>
        <taxon>Bacteria</taxon>
        <taxon>Pseudomonadati</taxon>
        <taxon>Bacteroidota</taxon>
        <taxon>Flavobacteriia</taxon>
        <taxon>Flavobacteriales</taxon>
        <taxon>Flavobacteriaceae</taxon>
        <taxon>Zunongwangia</taxon>
    </lineage>
</organism>
<dbReference type="GO" id="GO:0015344">
    <property type="term" value="F:siderophore uptake transmembrane transporter activity"/>
    <property type="evidence" value="ECO:0007669"/>
    <property type="project" value="TreeGrafter"/>
</dbReference>
<dbReference type="NCBIfam" id="TIGR04057">
    <property type="entry name" value="SusC_RagA_signa"/>
    <property type="match status" value="1"/>
</dbReference>
<dbReference type="PANTHER" id="PTHR30069:SF29">
    <property type="entry name" value="HEMOGLOBIN AND HEMOGLOBIN-HAPTOGLOBIN-BINDING PROTEIN 1-RELATED"/>
    <property type="match status" value="1"/>
</dbReference>
<dbReference type="PROSITE" id="PS52016">
    <property type="entry name" value="TONB_DEPENDENT_REC_3"/>
    <property type="match status" value="1"/>
</dbReference>
<dbReference type="GO" id="GO:0009279">
    <property type="term" value="C:cell outer membrane"/>
    <property type="evidence" value="ECO:0007669"/>
    <property type="project" value="UniProtKB-SubCell"/>
</dbReference>
<dbReference type="RefSeq" id="WP_249601539.1">
    <property type="nucleotide sequence ID" value="NZ_JAKHSK010000012.1"/>
</dbReference>
<dbReference type="InterPro" id="IPR008969">
    <property type="entry name" value="CarboxyPept-like_regulatory"/>
</dbReference>
<gene>
    <name evidence="15" type="ORF">L1967_10275</name>
</gene>
<dbReference type="InterPro" id="IPR037066">
    <property type="entry name" value="Plug_dom_sf"/>
</dbReference>
<keyword evidence="2 10" id="KW-0813">Transport</keyword>
<dbReference type="InterPro" id="IPR012910">
    <property type="entry name" value="Plug_dom"/>
</dbReference>
<evidence type="ECO:0000256" key="5">
    <source>
        <dbReference type="ARBA" id="ARBA00022729"/>
    </source>
</evidence>
<keyword evidence="16" id="KW-1185">Reference proteome</keyword>
<dbReference type="InterPro" id="IPR039426">
    <property type="entry name" value="TonB-dep_rcpt-like"/>
</dbReference>
<evidence type="ECO:0000256" key="11">
    <source>
        <dbReference type="RuleBase" id="RU003357"/>
    </source>
</evidence>
<comment type="similarity">
    <text evidence="10 11">Belongs to the TonB-dependent receptor family.</text>
</comment>
<evidence type="ECO:0000256" key="6">
    <source>
        <dbReference type="ARBA" id="ARBA00023077"/>
    </source>
</evidence>
<proteinExistence type="inferred from homology"/>
<evidence type="ECO:0000256" key="7">
    <source>
        <dbReference type="ARBA" id="ARBA00023136"/>
    </source>
</evidence>
<dbReference type="SUPFAM" id="SSF56935">
    <property type="entry name" value="Porins"/>
    <property type="match status" value="1"/>
</dbReference>
<feature type="domain" description="TonB-dependent receptor-like beta-barrel" evidence="13">
    <location>
        <begin position="453"/>
        <end position="921"/>
    </location>
</feature>
<dbReference type="GO" id="GO:0044718">
    <property type="term" value="P:siderophore transmembrane transport"/>
    <property type="evidence" value="ECO:0007669"/>
    <property type="project" value="TreeGrafter"/>
</dbReference>
<keyword evidence="6 11" id="KW-0798">TonB box</keyword>
<evidence type="ECO:0000256" key="4">
    <source>
        <dbReference type="ARBA" id="ARBA00022692"/>
    </source>
</evidence>
<protein>
    <submittedName>
        <fullName evidence="15">SusC/RagA family TonB-linked outer membrane protein</fullName>
    </submittedName>
</protein>
<evidence type="ECO:0000256" key="9">
    <source>
        <dbReference type="ARBA" id="ARBA00023237"/>
    </source>
</evidence>
<dbReference type="Pfam" id="PF13715">
    <property type="entry name" value="CarbopepD_reg_2"/>
    <property type="match status" value="1"/>
</dbReference>
<dbReference type="InterPro" id="IPR036942">
    <property type="entry name" value="Beta-barrel_TonB_sf"/>
</dbReference>
<sequence>MVKKIIFSFLLVLGLTQFAIAQKQNVSGVITEAETGMPLPGVNVMEKGTSNGTSTDFDGNFSIKVDNGATLVFSMVGYATQEVAVTSGEVNIKMETDTEALDEVVVTALGIKRKEKALGYAVSEISSEQLTESGNTNFASAMYGKASGVKITTAPGGASSAVNVQIRGVNSLNYDQQPLYVVDGVVIRNDQQNGASGANNNNYWGDQRIRGNGILDINPNDIETLSILKGASATALYGSDASSGVVVITTKKGTKSKGLGVDVNFTGTVEEVAFLPKFQNVYGPGYDRETNLAVGANEEGWIEEPDSPTGLRPNFRAYGNFGPKMEGQDVLWWDGKVRSYSARKNNYKDVYRTGYSSNVNVAVSENTEKLNYRFTASRLDYEGTQEGSDQEKNTLGLNSSIKLNDDIRLDVTANYINTLTHNRPYQLGQVLGSFGGYFSRTEDMSLMKDKFKTSDGYKYVTYNYPERSDEAFLYNIRATNLLDFFWQQMRNSYDETENRLISSATLNWDVTDNLTFRGRVGSDYTSLNAENKQYNEYPVQFNSSSSSTGSFSASSGKYSIVYTDLLLSYADKITDDFEFSVSGGFQSRSEDYKDQQSNTTNGLVTENWFSLNNSYGILSTSYNRKELLKYAFLGLANISYKDFLFLEGTARQEYASTLPVKNNSYFYPSVNGSFVFDDVLNVPDFMNYGKIRASYGVVGNAPPMYESNISYSQTSLQTINGSVPALTLSAAYGNENLKPEKKYEAEFGLELQFLKNRLGLDVSYYNNKVKNQILGLQTAASVGATSQIVNIGEIGSEGFELALNATPIFTGTDGFKWDTRFNFSVNKTKVNSLMPGVDELVFYTAEQNTIKIVAGVGERLGNIYVNPIAKDDEGNNLINDDGLYVMDKDSYVKAGNIMPKAVGGWSNTFSYKNFSLNLNVDYRIGGQMVSPNTKYMMGAGMLENTMKYRDAAHGGLSYTENGKTYNDGVLLDGVNQNTGEPNSQVIDAATYYMNTFNWGNDSWSREGAIYDNSYIKMREASLTYRFPSEIAEKIKLNRLSLSLVGRNLFYFWRTLENIDPEAPLGNKWWSQGVDVGSTAASRSFGFSLNASF</sequence>